<dbReference type="InterPro" id="IPR017871">
    <property type="entry name" value="ABC_transporter-like_CS"/>
</dbReference>
<protein>
    <submittedName>
        <fullName evidence="7">ABC-type branched-subunit amino acid transport system ATPase component</fullName>
    </submittedName>
</protein>
<dbReference type="Proteomes" id="UP000581135">
    <property type="component" value="Unassembled WGS sequence"/>
</dbReference>
<dbReference type="Pfam" id="PF00005">
    <property type="entry name" value="ABC_tran"/>
    <property type="match status" value="1"/>
</dbReference>
<evidence type="ECO:0000256" key="5">
    <source>
        <dbReference type="ARBA" id="ARBA00022970"/>
    </source>
</evidence>
<organism evidence="7 8">
    <name type="scientific">Limibacillus halophilus</name>
    <dbReference type="NCBI Taxonomy" id="1579333"/>
    <lineage>
        <taxon>Bacteria</taxon>
        <taxon>Pseudomonadati</taxon>
        <taxon>Pseudomonadota</taxon>
        <taxon>Alphaproteobacteria</taxon>
        <taxon>Rhodospirillales</taxon>
        <taxon>Rhodovibrionaceae</taxon>
        <taxon>Limibacillus</taxon>
    </lineage>
</organism>
<name>A0A839SXF9_9PROT</name>
<keyword evidence="3" id="KW-0547">Nucleotide-binding</keyword>
<evidence type="ECO:0000313" key="7">
    <source>
        <dbReference type="EMBL" id="MBB3066759.1"/>
    </source>
</evidence>
<evidence type="ECO:0000256" key="1">
    <source>
        <dbReference type="ARBA" id="ARBA00005417"/>
    </source>
</evidence>
<comment type="similarity">
    <text evidence="1">Belongs to the ABC transporter superfamily.</text>
</comment>
<dbReference type="PROSITE" id="PS50893">
    <property type="entry name" value="ABC_TRANSPORTER_2"/>
    <property type="match status" value="1"/>
</dbReference>
<reference evidence="7 8" key="1">
    <citation type="submission" date="2020-08" db="EMBL/GenBank/DDBJ databases">
        <title>Genomic Encyclopedia of Type Strains, Phase III (KMG-III): the genomes of soil and plant-associated and newly described type strains.</title>
        <authorList>
            <person name="Whitman W."/>
        </authorList>
    </citation>
    <scope>NUCLEOTIDE SEQUENCE [LARGE SCALE GENOMIC DNA]</scope>
    <source>
        <strain evidence="7 8">CECT 8803</strain>
    </source>
</reference>
<dbReference type="InterPro" id="IPR052156">
    <property type="entry name" value="BCAA_Transport_ATP-bd_LivF"/>
</dbReference>
<dbReference type="GO" id="GO:0015807">
    <property type="term" value="P:L-amino acid transport"/>
    <property type="evidence" value="ECO:0007669"/>
    <property type="project" value="TreeGrafter"/>
</dbReference>
<dbReference type="CDD" id="cd03224">
    <property type="entry name" value="ABC_TM1139_LivF_branched"/>
    <property type="match status" value="1"/>
</dbReference>
<dbReference type="InterPro" id="IPR027417">
    <property type="entry name" value="P-loop_NTPase"/>
</dbReference>
<proteinExistence type="inferred from homology"/>
<evidence type="ECO:0000256" key="4">
    <source>
        <dbReference type="ARBA" id="ARBA00022840"/>
    </source>
</evidence>
<comment type="caution">
    <text evidence="7">The sequence shown here is derived from an EMBL/GenBank/DDBJ whole genome shotgun (WGS) entry which is preliminary data.</text>
</comment>
<evidence type="ECO:0000256" key="3">
    <source>
        <dbReference type="ARBA" id="ARBA00022741"/>
    </source>
</evidence>
<evidence type="ECO:0000256" key="2">
    <source>
        <dbReference type="ARBA" id="ARBA00022448"/>
    </source>
</evidence>
<dbReference type="RefSeq" id="WP_183417583.1">
    <property type="nucleotide sequence ID" value="NZ_JACHXA010000010.1"/>
</dbReference>
<dbReference type="EMBL" id="JACHXA010000010">
    <property type="protein sequence ID" value="MBB3066759.1"/>
    <property type="molecule type" value="Genomic_DNA"/>
</dbReference>
<feature type="domain" description="ABC transporter" evidence="6">
    <location>
        <begin position="6"/>
        <end position="236"/>
    </location>
</feature>
<dbReference type="GO" id="GO:0016887">
    <property type="term" value="F:ATP hydrolysis activity"/>
    <property type="evidence" value="ECO:0007669"/>
    <property type="project" value="InterPro"/>
</dbReference>
<dbReference type="PANTHER" id="PTHR43820:SF4">
    <property type="entry name" value="HIGH-AFFINITY BRANCHED-CHAIN AMINO ACID TRANSPORT ATP-BINDING PROTEIN LIVF"/>
    <property type="match status" value="1"/>
</dbReference>
<accession>A0A839SXF9</accession>
<keyword evidence="5" id="KW-0029">Amino-acid transport</keyword>
<dbReference type="GO" id="GO:0005524">
    <property type="term" value="F:ATP binding"/>
    <property type="evidence" value="ECO:0007669"/>
    <property type="project" value="UniProtKB-KW"/>
</dbReference>
<evidence type="ECO:0000313" key="8">
    <source>
        <dbReference type="Proteomes" id="UP000581135"/>
    </source>
</evidence>
<sequence>MTGPLLAVEGLCAGYGKGDIIKDVTFELSAGSITTIIGPNGAGKSTLIKTLAGVVRPRIGSVRVDGDDLTGMVANRMAAHGVAYVPQEANVFRTLTVQENLEMGAWTATDTRHERMEHVFELFPVLQERSAVRAGNLSGGQRQMAAFGMAMMVAPRLLLLDEPSAGLSPKMVGQMFETVRRVNETGVGVLMVEQNAIQGLGIADRGIVMAAGEIKLNLPASELLDNAEVGELYLGTRQ</sequence>
<dbReference type="InterPro" id="IPR003439">
    <property type="entry name" value="ABC_transporter-like_ATP-bd"/>
</dbReference>
<dbReference type="Gene3D" id="3.40.50.300">
    <property type="entry name" value="P-loop containing nucleotide triphosphate hydrolases"/>
    <property type="match status" value="1"/>
</dbReference>
<keyword evidence="2" id="KW-0813">Transport</keyword>
<evidence type="ECO:0000259" key="6">
    <source>
        <dbReference type="PROSITE" id="PS50893"/>
    </source>
</evidence>
<dbReference type="AlphaFoldDB" id="A0A839SXF9"/>
<dbReference type="InterPro" id="IPR003593">
    <property type="entry name" value="AAA+_ATPase"/>
</dbReference>
<keyword evidence="8" id="KW-1185">Reference proteome</keyword>
<dbReference type="PROSITE" id="PS00211">
    <property type="entry name" value="ABC_TRANSPORTER_1"/>
    <property type="match status" value="1"/>
</dbReference>
<dbReference type="SUPFAM" id="SSF52540">
    <property type="entry name" value="P-loop containing nucleoside triphosphate hydrolases"/>
    <property type="match status" value="1"/>
</dbReference>
<gene>
    <name evidence="7" type="ORF">FHR98_003069</name>
</gene>
<dbReference type="PANTHER" id="PTHR43820">
    <property type="entry name" value="HIGH-AFFINITY BRANCHED-CHAIN AMINO ACID TRANSPORT ATP-BINDING PROTEIN LIVF"/>
    <property type="match status" value="1"/>
</dbReference>
<dbReference type="SMART" id="SM00382">
    <property type="entry name" value="AAA"/>
    <property type="match status" value="1"/>
</dbReference>
<keyword evidence="4" id="KW-0067">ATP-binding</keyword>
<dbReference type="GO" id="GO:0015658">
    <property type="term" value="F:branched-chain amino acid transmembrane transporter activity"/>
    <property type="evidence" value="ECO:0007669"/>
    <property type="project" value="TreeGrafter"/>
</dbReference>